<dbReference type="AlphaFoldDB" id="A0A9E7C2N4"/>
<dbReference type="RefSeq" id="WP_259311682.1">
    <property type="nucleotide sequence ID" value="NZ_CP087164.1"/>
</dbReference>
<keyword evidence="2" id="KW-1185">Reference proteome</keyword>
<dbReference type="KEGG" id="sbae:DSM104329_04053"/>
<organism evidence="1 2">
    <name type="scientific">Capillimicrobium parvum</name>
    <dbReference type="NCBI Taxonomy" id="2884022"/>
    <lineage>
        <taxon>Bacteria</taxon>
        <taxon>Bacillati</taxon>
        <taxon>Actinomycetota</taxon>
        <taxon>Thermoleophilia</taxon>
        <taxon>Solirubrobacterales</taxon>
        <taxon>Capillimicrobiaceae</taxon>
        <taxon>Capillimicrobium</taxon>
    </lineage>
</organism>
<dbReference type="Proteomes" id="UP001162834">
    <property type="component" value="Chromosome"/>
</dbReference>
<sequence>MLLRRDGDSVIAIGQASHAWVSGQMARAWHPRLEPYEEICLAAEQHDVGMAMWDLAPALNPRTGLPQSFVEMDLGVHLGLWHAAPARLLSQSRYAALLVSLHGSKLYSLRDLAAMPVVEAEQIRDYLGTQRVFQHQLAGELGIGPELLHELQELMFTLDGLSLAVLAPWDPFEIGGITVRGLTLDPWPFEPAELTVRCEGRRLHGTFDDEQQLHVALDEAERVDLELVLRPR</sequence>
<dbReference type="EMBL" id="CP087164">
    <property type="protein sequence ID" value="UGS37633.1"/>
    <property type="molecule type" value="Genomic_DNA"/>
</dbReference>
<proteinExistence type="predicted"/>
<gene>
    <name evidence="1" type="ORF">DSM104329_04053</name>
</gene>
<evidence type="ECO:0000313" key="1">
    <source>
        <dbReference type="EMBL" id="UGS37633.1"/>
    </source>
</evidence>
<evidence type="ECO:0008006" key="3">
    <source>
        <dbReference type="Google" id="ProtNLM"/>
    </source>
</evidence>
<protein>
    <recommendedName>
        <fullName evidence="3">DUF3891 family protein</fullName>
    </recommendedName>
</protein>
<dbReference type="InterPro" id="IPR024992">
    <property type="entry name" value="DUF3891"/>
</dbReference>
<name>A0A9E7C2N4_9ACTN</name>
<accession>A0A9E7C2N4</accession>
<dbReference type="Pfam" id="PF13030">
    <property type="entry name" value="DUF3891"/>
    <property type="match status" value="1"/>
</dbReference>
<reference evidence="1" key="1">
    <citation type="journal article" date="2022" name="Int. J. Syst. Evol. Microbiol.">
        <title>Pseudomonas aegrilactucae sp. nov. and Pseudomonas morbosilactucae sp. nov., pathogens causing bacterial rot of lettuce in Japan.</title>
        <authorList>
            <person name="Sawada H."/>
            <person name="Fujikawa T."/>
            <person name="Satou M."/>
        </authorList>
    </citation>
    <scope>NUCLEOTIDE SEQUENCE</scope>
    <source>
        <strain evidence="1">0166_1</strain>
    </source>
</reference>
<evidence type="ECO:0000313" key="2">
    <source>
        <dbReference type="Proteomes" id="UP001162834"/>
    </source>
</evidence>